<name>A0A1A8A9Q5_NOTFU</name>
<accession>A0A1A8A9Q5</accession>
<reference evidence="2" key="2">
    <citation type="submission" date="2016-06" db="EMBL/GenBank/DDBJ databases">
        <title>The genome of a short-lived fish provides insights into sex chromosome evolution and the genetic control of aging.</title>
        <authorList>
            <person name="Reichwald K."/>
            <person name="Felder M."/>
            <person name="Petzold A."/>
            <person name="Koch P."/>
            <person name="Groth M."/>
            <person name="Platzer M."/>
        </authorList>
    </citation>
    <scope>NUCLEOTIDE SEQUENCE</scope>
    <source>
        <tissue evidence="2">Brain</tissue>
    </source>
</reference>
<feature type="region of interest" description="Disordered" evidence="1">
    <location>
        <begin position="49"/>
        <end position="87"/>
    </location>
</feature>
<dbReference type="EMBL" id="HADY01013319">
    <property type="protein sequence ID" value="SBP51804.1"/>
    <property type="molecule type" value="Transcribed_RNA"/>
</dbReference>
<organism evidence="2">
    <name type="scientific">Nothobranchius furzeri</name>
    <name type="common">Turquoise killifish</name>
    <dbReference type="NCBI Taxonomy" id="105023"/>
    <lineage>
        <taxon>Eukaryota</taxon>
        <taxon>Metazoa</taxon>
        <taxon>Chordata</taxon>
        <taxon>Craniata</taxon>
        <taxon>Vertebrata</taxon>
        <taxon>Euteleostomi</taxon>
        <taxon>Actinopterygii</taxon>
        <taxon>Neopterygii</taxon>
        <taxon>Teleostei</taxon>
        <taxon>Neoteleostei</taxon>
        <taxon>Acanthomorphata</taxon>
        <taxon>Ovalentaria</taxon>
        <taxon>Atherinomorphae</taxon>
        <taxon>Cyprinodontiformes</taxon>
        <taxon>Nothobranchiidae</taxon>
        <taxon>Nothobranchius</taxon>
    </lineage>
</organism>
<dbReference type="AlphaFoldDB" id="A0A1A8A9Q5"/>
<feature type="non-terminal residue" evidence="2">
    <location>
        <position position="1"/>
    </location>
</feature>
<gene>
    <name evidence="2" type="primary">CU459095.1</name>
</gene>
<protein>
    <submittedName>
        <fullName evidence="2">Uncharacterized protein</fullName>
    </submittedName>
</protein>
<evidence type="ECO:0000313" key="2">
    <source>
        <dbReference type="EMBL" id="SBP51804.1"/>
    </source>
</evidence>
<evidence type="ECO:0000256" key="1">
    <source>
        <dbReference type="SAM" id="MobiDB-lite"/>
    </source>
</evidence>
<proteinExistence type="predicted"/>
<sequence length="87" mass="9346">RSFSGGPEGHGPLPGRLWSVLLPKISSWRIDTGLPPRCTLLDRTFGCLPGTSRSRPLRGSSLPGSSVPSRSWIRPLPPRSGWTSPGT</sequence>
<reference evidence="2" key="1">
    <citation type="submission" date="2016-05" db="EMBL/GenBank/DDBJ databases">
        <authorList>
            <person name="Lavstsen T."/>
            <person name="Jespersen J.S."/>
        </authorList>
    </citation>
    <scope>NUCLEOTIDE SEQUENCE</scope>
    <source>
        <tissue evidence="2">Brain</tissue>
    </source>
</reference>
<feature type="compositionally biased region" description="Low complexity" evidence="1">
    <location>
        <begin position="49"/>
        <end position="71"/>
    </location>
</feature>